<reference evidence="2" key="1">
    <citation type="submission" date="2021-12" db="EMBL/GenBank/DDBJ databases">
        <title>Convergent genome expansion in fungi linked to evolution of root-endophyte symbiosis.</title>
        <authorList>
            <consortium name="DOE Joint Genome Institute"/>
            <person name="Ke Y.-H."/>
            <person name="Bonito G."/>
            <person name="Liao H.-L."/>
            <person name="Looney B."/>
            <person name="Rojas-Flechas A."/>
            <person name="Nash J."/>
            <person name="Hameed K."/>
            <person name="Schadt C."/>
            <person name="Martin F."/>
            <person name="Crous P.W."/>
            <person name="Miettinen O."/>
            <person name="Magnuson J.K."/>
            <person name="Labbe J."/>
            <person name="Jacobson D."/>
            <person name="Doktycz M.J."/>
            <person name="Veneault-Fourrey C."/>
            <person name="Kuo A."/>
            <person name="Mondo S."/>
            <person name="Calhoun S."/>
            <person name="Riley R."/>
            <person name="Ohm R."/>
            <person name="LaButti K."/>
            <person name="Andreopoulos B."/>
            <person name="Pangilinan J."/>
            <person name="Nolan M."/>
            <person name="Tritt A."/>
            <person name="Clum A."/>
            <person name="Lipzen A."/>
            <person name="Daum C."/>
            <person name="Barry K."/>
            <person name="Grigoriev I.V."/>
            <person name="Vilgalys R."/>
        </authorList>
    </citation>
    <scope>NUCLEOTIDE SEQUENCE</scope>
    <source>
        <strain evidence="2">PMI_201</strain>
    </source>
</reference>
<feature type="signal peptide" evidence="1">
    <location>
        <begin position="1"/>
        <end position="21"/>
    </location>
</feature>
<feature type="chain" id="PRO_5042147617" description="Cyanovirin-N domain-containing protein" evidence="1">
    <location>
        <begin position="22"/>
        <end position="122"/>
    </location>
</feature>
<organism evidence="2 3">
    <name type="scientific">Talaromyces proteolyticus</name>
    <dbReference type="NCBI Taxonomy" id="1131652"/>
    <lineage>
        <taxon>Eukaryota</taxon>
        <taxon>Fungi</taxon>
        <taxon>Dikarya</taxon>
        <taxon>Ascomycota</taxon>
        <taxon>Pezizomycotina</taxon>
        <taxon>Eurotiomycetes</taxon>
        <taxon>Eurotiomycetidae</taxon>
        <taxon>Eurotiales</taxon>
        <taxon>Trichocomaceae</taxon>
        <taxon>Talaromyces</taxon>
        <taxon>Talaromyces sect. Bacilispori</taxon>
    </lineage>
</organism>
<evidence type="ECO:0000313" key="2">
    <source>
        <dbReference type="EMBL" id="KAH8690024.1"/>
    </source>
</evidence>
<dbReference type="RefSeq" id="XP_046066307.1">
    <property type="nucleotide sequence ID" value="XM_046219189.1"/>
</dbReference>
<keyword evidence="3" id="KW-1185">Reference proteome</keyword>
<name>A0AAD4PT12_9EURO</name>
<dbReference type="EMBL" id="JAJTJA010000014">
    <property type="protein sequence ID" value="KAH8690024.1"/>
    <property type="molecule type" value="Genomic_DNA"/>
</dbReference>
<proteinExistence type="predicted"/>
<evidence type="ECO:0000256" key="1">
    <source>
        <dbReference type="SAM" id="SignalP"/>
    </source>
</evidence>
<comment type="caution">
    <text evidence="2">The sequence shown here is derived from an EMBL/GenBank/DDBJ whole genome shotgun (WGS) entry which is preliminary data.</text>
</comment>
<sequence>MMFSIPQIVLMLTASASITSAYTITACTDGGCSENCVVINGDDVDGTGPCNDFGFVANSIELLSDNNVLDGWDEVRGGCLDGPANEDAWIGDGNPDNYCYDLASSEGAQNGIRYWLVNSSGQ</sequence>
<protein>
    <recommendedName>
        <fullName evidence="4">Cyanovirin-N domain-containing protein</fullName>
    </recommendedName>
</protein>
<evidence type="ECO:0008006" key="4">
    <source>
        <dbReference type="Google" id="ProtNLM"/>
    </source>
</evidence>
<dbReference type="AlphaFoldDB" id="A0AAD4PT12"/>
<evidence type="ECO:0000313" key="3">
    <source>
        <dbReference type="Proteomes" id="UP001201262"/>
    </source>
</evidence>
<dbReference type="GeneID" id="70249476"/>
<accession>A0AAD4PT12</accession>
<gene>
    <name evidence="2" type="ORF">BGW36DRAFT_411891</name>
</gene>
<keyword evidence="1" id="KW-0732">Signal</keyword>
<dbReference type="Proteomes" id="UP001201262">
    <property type="component" value="Unassembled WGS sequence"/>
</dbReference>